<protein>
    <submittedName>
        <fullName evidence="2">Integrase</fullName>
    </submittedName>
</protein>
<organism evidence="1 2">
    <name type="scientific">Ascaris lumbricoides</name>
    <name type="common">Giant roundworm</name>
    <dbReference type="NCBI Taxonomy" id="6252"/>
    <lineage>
        <taxon>Eukaryota</taxon>
        <taxon>Metazoa</taxon>
        <taxon>Ecdysozoa</taxon>
        <taxon>Nematoda</taxon>
        <taxon>Chromadorea</taxon>
        <taxon>Rhabditida</taxon>
        <taxon>Spirurina</taxon>
        <taxon>Ascaridomorpha</taxon>
        <taxon>Ascaridoidea</taxon>
        <taxon>Ascarididae</taxon>
        <taxon>Ascaris</taxon>
    </lineage>
</organism>
<dbReference type="Proteomes" id="UP000036681">
    <property type="component" value="Unplaced"/>
</dbReference>
<dbReference type="WBParaSite" id="ALUE_0001566601-mRNA-1">
    <property type="protein sequence ID" value="ALUE_0001566601-mRNA-1"/>
    <property type="gene ID" value="ALUE_0001566601"/>
</dbReference>
<name>A0A0M3ICN3_ASCLU</name>
<evidence type="ECO:0000313" key="1">
    <source>
        <dbReference type="Proteomes" id="UP000036681"/>
    </source>
</evidence>
<evidence type="ECO:0000313" key="2">
    <source>
        <dbReference type="WBParaSite" id="ALUE_0001566601-mRNA-1"/>
    </source>
</evidence>
<dbReference type="AlphaFoldDB" id="A0A0M3ICN3"/>
<proteinExistence type="predicted"/>
<reference evidence="2" key="1">
    <citation type="submission" date="2017-02" db="UniProtKB">
        <authorList>
            <consortium name="WormBaseParasite"/>
        </authorList>
    </citation>
    <scope>IDENTIFICATION</scope>
</reference>
<sequence length="88" mass="10744">MELREQILHHTCFVKEKREQVGYIRYRFLTEKLIRMSQLLEAHENFAIVKLADTIRLCFKERLFSNNMKAPINIQLICICYRYERYAT</sequence>
<keyword evidence="1" id="KW-1185">Reference proteome</keyword>
<accession>A0A0M3ICN3</accession>